<gene>
    <name evidence="1" type="ORF">EIL87_22655</name>
</gene>
<organism evidence="1 2">
    <name type="scientific">Saccharopolyspora rhizosphaerae</name>
    <dbReference type="NCBI Taxonomy" id="2492662"/>
    <lineage>
        <taxon>Bacteria</taxon>
        <taxon>Bacillati</taxon>
        <taxon>Actinomycetota</taxon>
        <taxon>Actinomycetes</taxon>
        <taxon>Pseudonocardiales</taxon>
        <taxon>Pseudonocardiaceae</taxon>
        <taxon>Saccharopolyspora</taxon>
    </lineage>
</organism>
<comment type="caution">
    <text evidence="1">The sequence shown here is derived from an EMBL/GenBank/DDBJ whole genome shotgun (WGS) entry which is preliminary data.</text>
</comment>
<proteinExistence type="predicted"/>
<dbReference type="Proteomes" id="UP000274515">
    <property type="component" value="Unassembled WGS sequence"/>
</dbReference>
<evidence type="ECO:0000313" key="1">
    <source>
        <dbReference type="EMBL" id="RRO13782.1"/>
    </source>
</evidence>
<keyword evidence="2" id="KW-1185">Reference proteome</keyword>
<dbReference type="Gene3D" id="3.40.50.1000">
    <property type="entry name" value="HAD superfamily/HAD-like"/>
    <property type="match status" value="1"/>
</dbReference>
<protein>
    <recommendedName>
        <fullName evidence="3">Pyoverdine/dityrosine biosynthesis protein</fullName>
    </recommendedName>
</protein>
<sequence length="805" mass="87688">MYATGTLPASARETLARDPLLAKYCLVGTAARDTVPLSAPPDSSERDLVERLVRPVVITARGLLAAGQVPVGELRLHRPSGRVVVPVLAVAEPDRVATTITRLHDRLTAITPAAADVVAQELRFCSAGLVSVLAGDHPWSRWAHHVPSTQDELLQRVLRLVKDRAAAHRRDPATPRPLVALDLDFCAFHPRTRVREALVAIGVTGDLPVLPGLHERGWRPFLERAGLPDDLRHADFRRAISWGREALLTDELAPGVRRFAGDVEQAGGRVVLLTGRRHRMRAATEEALTRCGLGHLPLRTAAEGADVGEHKVAALRGMTGWEPVAAFDDAEANRTALADAFPQAVVVPVVAPGFTGVDEDDAIGTFETVPRPVPLGRGHLARPSLSHATSIAQLQLGEMSARPAWWDRGVVLTEEEQAEIVVALCRSAVETGIRLGDRVAAIEVGTARAVWQVMQAKLFGASRSAYPLEQAEADLSRALAAGEPAEFVLLGPPTKQDGSQLKALGGLPDLAEVAMLARVLQLDAAVRRVHPPGIRVTALADPTHFRFRDARRYRGYQREFRRMLERTGADRVVELRGVDEVAAEFGCGDAQQRAALLVRHRERYESALAELDVRSDPRGALAAADELDPGCSGQPRFAEMFRSIVHAVDLPHSGADPLEFARRVYTEPFGLADPELGDTRRELLALAWDETITYLANKHVDAELDYAALWRHDRVRTSLSLRPEPGRFRFLPLGGSAVMPWQGTAALGSGNEVSTDFAISLVDQCYLPVWTPDRQSQPWLAVPPDLVRDGALDPSVRTGIHLRTK</sequence>
<dbReference type="InterPro" id="IPR023214">
    <property type="entry name" value="HAD_sf"/>
</dbReference>
<accession>A0A3R8NV62</accession>
<name>A0A3R8NV62_9PSEU</name>
<dbReference type="EMBL" id="RSAA01000026">
    <property type="protein sequence ID" value="RRO13782.1"/>
    <property type="molecule type" value="Genomic_DNA"/>
</dbReference>
<reference evidence="1 2" key="1">
    <citation type="submission" date="2018-11" db="EMBL/GenBank/DDBJ databases">
        <title>Saccharopolyspora rhizosphaerae sp. nov., an actinomycete isolated from rhizosphere soil in Thailand.</title>
        <authorList>
            <person name="Intra B."/>
            <person name="Euanorasetr J."/>
            <person name="Take A."/>
            <person name="Inahashi Y."/>
            <person name="Mori M."/>
            <person name="Panbangred W."/>
            <person name="Matsumoto A."/>
        </authorList>
    </citation>
    <scope>NUCLEOTIDE SEQUENCE [LARGE SCALE GENOMIC DNA]</scope>
    <source>
        <strain evidence="1 2">H219</strain>
    </source>
</reference>
<dbReference type="RefSeq" id="WP_125092605.1">
    <property type="nucleotide sequence ID" value="NZ_RSAA01000026.1"/>
</dbReference>
<dbReference type="Pfam" id="PF05141">
    <property type="entry name" value="DIT1_PvcA"/>
    <property type="match status" value="1"/>
</dbReference>
<dbReference type="InterPro" id="IPR007817">
    <property type="entry name" value="Isocyanide_synthase_DIT1"/>
</dbReference>
<evidence type="ECO:0000313" key="2">
    <source>
        <dbReference type="Proteomes" id="UP000274515"/>
    </source>
</evidence>
<dbReference type="OrthoDB" id="5164599at2"/>
<evidence type="ECO:0008006" key="3">
    <source>
        <dbReference type="Google" id="ProtNLM"/>
    </source>
</evidence>
<dbReference type="AlphaFoldDB" id="A0A3R8NV62"/>